<evidence type="ECO:0000256" key="1">
    <source>
        <dbReference type="SAM" id="Coils"/>
    </source>
</evidence>
<dbReference type="EMBL" id="MT143978">
    <property type="protein sequence ID" value="QJA44630.1"/>
    <property type="molecule type" value="Genomic_DNA"/>
</dbReference>
<dbReference type="EMBL" id="MT144665">
    <property type="protein sequence ID" value="QJH96848.1"/>
    <property type="molecule type" value="Genomic_DNA"/>
</dbReference>
<keyword evidence="1" id="KW-0175">Coiled coil</keyword>
<reference evidence="2" key="1">
    <citation type="submission" date="2020-03" db="EMBL/GenBank/DDBJ databases">
        <title>The deep terrestrial virosphere.</title>
        <authorList>
            <person name="Holmfeldt K."/>
            <person name="Nilsson E."/>
            <person name="Simone D."/>
            <person name="Lopez-Fernandez M."/>
            <person name="Wu X."/>
            <person name="de Brujin I."/>
            <person name="Lundin D."/>
            <person name="Andersson A."/>
            <person name="Bertilsson S."/>
            <person name="Dopson M."/>
        </authorList>
    </citation>
    <scope>NUCLEOTIDE SEQUENCE</scope>
    <source>
        <strain evidence="5">MM415A00133</strain>
        <strain evidence="3">MM415B00206</strain>
        <strain evidence="2">TM448A00125</strain>
        <strain evidence="4">TM448B00851</strain>
    </source>
</reference>
<accession>A0A6H1ZBR7</accession>
<protein>
    <submittedName>
        <fullName evidence="2">Uncharacterized protein</fullName>
    </submittedName>
</protein>
<proteinExistence type="predicted"/>
<organism evidence="2">
    <name type="scientific">viral metagenome</name>
    <dbReference type="NCBI Taxonomy" id="1070528"/>
    <lineage>
        <taxon>unclassified sequences</taxon>
        <taxon>metagenomes</taxon>
        <taxon>organismal metagenomes</taxon>
    </lineage>
</organism>
<evidence type="ECO:0000313" key="3">
    <source>
        <dbReference type="EMBL" id="QJA67527.1"/>
    </source>
</evidence>
<dbReference type="AlphaFoldDB" id="A0A6H1ZBR7"/>
<gene>
    <name evidence="5" type="ORF">MM415A00133_0047</name>
    <name evidence="3" type="ORF">MM415B00206_0044</name>
    <name evidence="2" type="ORF">TM448A00125_0026</name>
    <name evidence="4" type="ORF">TM448B00851_0009</name>
</gene>
<name>A0A6H1ZBR7_9ZZZZ</name>
<feature type="coiled-coil region" evidence="1">
    <location>
        <begin position="48"/>
        <end position="91"/>
    </location>
</feature>
<sequence>MNVVNIKDGVELPPDFVTRIDVNSMSDQELDEFLERIRMRRMASFIIYQTTQAELAEMAEEKAKIRLTNEVTQIEKLLTTLDKQFEKLEIRINKMRGLRIQAGMSVM</sequence>
<evidence type="ECO:0000313" key="2">
    <source>
        <dbReference type="EMBL" id="QJA44630.1"/>
    </source>
</evidence>
<dbReference type="EMBL" id="MT145194">
    <property type="protein sequence ID" value="QJI05104.1"/>
    <property type="molecule type" value="Genomic_DNA"/>
</dbReference>
<evidence type="ECO:0000313" key="4">
    <source>
        <dbReference type="EMBL" id="QJH96848.1"/>
    </source>
</evidence>
<dbReference type="EMBL" id="MT141572">
    <property type="protein sequence ID" value="QJA67527.1"/>
    <property type="molecule type" value="Genomic_DNA"/>
</dbReference>
<evidence type="ECO:0000313" key="5">
    <source>
        <dbReference type="EMBL" id="QJI05104.1"/>
    </source>
</evidence>